<proteinExistence type="predicted"/>
<gene>
    <name evidence="3" type="ORF">CYCCA115_LOCUS24458</name>
    <name evidence="2" type="ORF">CYCCA115_LOCUS6326</name>
</gene>
<dbReference type="EMBL" id="CAKOGP040002516">
    <property type="protein sequence ID" value="CAJ1970442.1"/>
    <property type="molecule type" value="Genomic_DNA"/>
</dbReference>
<feature type="region of interest" description="Disordered" evidence="1">
    <location>
        <begin position="144"/>
        <end position="185"/>
    </location>
</feature>
<keyword evidence="4" id="KW-1185">Reference proteome</keyword>
<comment type="caution">
    <text evidence="2">The sequence shown here is derived from an EMBL/GenBank/DDBJ whole genome shotgun (WGS) entry which is preliminary data.</text>
</comment>
<dbReference type="EMBL" id="CAKOGP040000779">
    <property type="protein sequence ID" value="CAJ1938904.1"/>
    <property type="molecule type" value="Genomic_DNA"/>
</dbReference>
<accession>A0AAD2CM93</accession>
<dbReference type="AlphaFoldDB" id="A0AAD2CM93"/>
<evidence type="ECO:0000256" key="1">
    <source>
        <dbReference type="SAM" id="MobiDB-lite"/>
    </source>
</evidence>
<dbReference type="Proteomes" id="UP001295423">
    <property type="component" value="Unassembled WGS sequence"/>
</dbReference>
<name>A0AAD2CM93_9STRA</name>
<sequence length="414" mass="46030">MPSSSASLEKRPSMTSVFSQAPISTLTHEEECMLKTALAMVVVKQRKKAGQFQQVMDAQKKARIANEGQRKGLLDRLFVHNSPSNRSSLLLLSHRQHLDRIFQAALNMSSNALHHSSSPGQDSIIHILNGTCSHLASQLQTWLQEEEEEEEEERAKTEAVAAEQEEHVDDNRPQNGKGSSSSNEQECSNWIRRSLMATPCRATFQVYYNLLQFGNSQLNGVILNILIKLLLEAYHDRLVLPPTTTTTTKKPTTNGNLKAPPAYSTNASSTVSYGSNANTTLDDTHKSIDWLTVSWLRLTHRCVQYLSPADIHSILHNSSALAHLLLPFETSSGNQTTPSLVQTFWEMSTLPSATSTAGIVPFPRTTNNTWKAPARLGTGAKMLLRLGLYRLLFYNILPPEQAYHRNDGSMVMGH</sequence>
<evidence type="ECO:0000313" key="2">
    <source>
        <dbReference type="EMBL" id="CAJ1938904.1"/>
    </source>
</evidence>
<feature type="compositionally biased region" description="Polar residues" evidence="1">
    <location>
        <begin position="173"/>
        <end position="185"/>
    </location>
</feature>
<reference evidence="2" key="1">
    <citation type="submission" date="2023-08" db="EMBL/GenBank/DDBJ databases">
        <authorList>
            <person name="Audoor S."/>
            <person name="Bilcke G."/>
        </authorList>
    </citation>
    <scope>NUCLEOTIDE SEQUENCE</scope>
</reference>
<evidence type="ECO:0000313" key="4">
    <source>
        <dbReference type="Proteomes" id="UP001295423"/>
    </source>
</evidence>
<protein>
    <submittedName>
        <fullName evidence="2">Uncharacterized protein</fullName>
    </submittedName>
</protein>
<organism evidence="2 4">
    <name type="scientific">Cylindrotheca closterium</name>
    <dbReference type="NCBI Taxonomy" id="2856"/>
    <lineage>
        <taxon>Eukaryota</taxon>
        <taxon>Sar</taxon>
        <taxon>Stramenopiles</taxon>
        <taxon>Ochrophyta</taxon>
        <taxon>Bacillariophyta</taxon>
        <taxon>Bacillariophyceae</taxon>
        <taxon>Bacillariophycidae</taxon>
        <taxon>Bacillariales</taxon>
        <taxon>Bacillariaceae</taxon>
        <taxon>Cylindrotheca</taxon>
    </lineage>
</organism>
<evidence type="ECO:0000313" key="3">
    <source>
        <dbReference type="EMBL" id="CAJ1970442.1"/>
    </source>
</evidence>